<feature type="domain" description="DUF4935" evidence="1">
    <location>
        <begin position="21"/>
        <end position="177"/>
    </location>
</feature>
<organism evidence="2 3">
    <name type="scientific">Paenibacillus ihbetae</name>
    <dbReference type="NCBI Taxonomy" id="1870820"/>
    <lineage>
        <taxon>Bacteria</taxon>
        <taxon>Bacillati</taxon>
        <taxon>Bacillota</taxon>
        <taxon>Bacilli</taxon>
        <taxon>Bacillales</taxon>
        <taxon>Paenibacillaceae</taxon>
        <taxon>Paenibacillus</taxon>
    </lineage>
</organism>
<keyword evidence="3" id="KW-1185">Reference proteome</keyword>
<gene>
    <name evidence="2" type="ORF">BBD40_25780</name>
</gene>
<sequence>MTMKWTDITITGVIILQKHLIFFDSNPIIANNHSLNTGHVKRFISNSNKIAISTVTIDEVVRNFRNNEQKQIEKLKDLISDCSRYGIDVSFTQTKNIEDSLSQELKELSVEVLETSLADVNFILEKAMNLKKPFKQKSGKETGGFKDALIWNTWMMHAKEVHNNYDFLIFVTHDGDFIDQNLSVLAPDLMEDVKRYGIPTEK</sequence>
<proteinExistence type="predicted"/>
<dbReference type="EMBL" id="MRVI01000002">
    <property type="protein sequence ID" value="OOC59061.1"/>
    <property type="molecule type" value="Genomic_DNA"/>
</dbReference>
<dbReference type="Pfam" id="PF16289">
    <property type="entry name" value="PIN_12"/>
    <property type="match status" value="1"/>
</dbReference>
<name>A0ABX3JRF2_9BACL</name>
<dbReference type="RefSeq" id="WP_077569953.1">
    <property type="nucleotide sequence ID" value="NZ_MRVI01000002.1"/>
</dbReference>
<reference evidence="2 3" key="1">
    <citation type="submission" date="2016-12" db="EMBL/GenBank/DDBJ databases">
        <title>Genome sequencing and description of Paenibacillus sp. nov. from high altitude lake in the Indian Trans- Himalayas.</title>
        <authorList>
            <person name="Kiran S."/>
            <person name="Swarnkar M.K."/>
            <person name="Rana A."/>
            <person name="Tewari R."/>
            <person name="Gulati A."/>
        </authorList>
    </citation>
    <scope>NUCLEOTIDE SEQUENCE [LARGE SCALE GENOMIC DNA]</scope>
    <source>
        <strain evidence="2 3">IHBB 9951</strain>
    </source>
</reference>
<accession>A0ABX3JRF2</accession>
<evidence type="ECO:0000259" key="1">
    <source>
        <dbReference type="Pfam" id="PF16289"/>
    </source>
</evidence>
<dbReference type="InterPro" id="IPR032557">
    <property type="entry name" value="DUF4935"/>
</dbReference>
<dbReference type="Proteomes" id="UP000189059">
    <property type="component" value="Unassembled WGS sequence"/>
</dbReference>
<comment type="caution">
    <text evidence="2">The sequence shown here is derived from an EMBL/GenBank/DDBJ whole genome shotgun (WGS) entry which is preliminary data.</text>
</comment>
<protein>
    <recommendedName>
        <fullName evidence="1">DUF4935 domain-containing protein</fullName>
    </recommendedName>
</protein>
<evidence type="ECO:0000313" key="2">
    <source>
        <dbReference type="EMBL" id="OOC59061.1"/>
    </source>
</evidence>
<evidence type="ECO:0000313" key="3">
    <source>
        <dbReference type="Proteomes" id="UP000189059"/>
    </source>
</evidence>